<evidence type="ECO:0000259" key="4">
    <source>
        <dbReference type="PROSITE" id="PS01124"/>
    </source>
</evidence>
<organism evidence="5 6">
    <name type="scientific">Cohnella silvisoli</name>
    <dbReference type="NCBI Taxonomy" id="2873699"/>
    <lineage>
        <taxon>Bacteria</taxon>
        <taxon>Bacillati</taxon>
        <taxon>Bacillota</taxon>
        <taxon>Bacilli</taxon>
        <taxon>Bacillales</taxon>
        <taxon>Paenibacillaceae</taxon>
        <taxon>Cohnella</taxon>
    </lineage>
</organism>
<name>A0ABV1KZY7_9BACL</name>
<dbReference type="InterPro" id="IPR018060">
    <property type="entry name" value="HTH_AraC"/>
</dbReference>
<dbReference type="Proteomes" id="UP001493487">
    <property type="component" value="Unassembled WGS sequence"/>
</dbReference>
<dbReference type="InterPro" id="IPR014710">
    <property type="entry name" value="RmlC-like_jellyroll"/>
</dbReference>
<dbReference type="InterPro" id="IPR018062">
    <property type="entry name" value="HTH_AraC-typ_CS"/>
</dbReference>
<dbReference type="PANTHER" id="PTHR43280:SF28">
    <property type="entry name" value="HTH-TYPE TRANSCRIPTIONAL ACTIVATOR RHAS"/>
    <property type="match status" value="1"/>
</dbReference>
<dbReference type="Pfam" id="PF12833">
    <property type="entry name" value="HTH_18"/>
    <property type="match status" value="1"/>
</dbReference>
<dbReference type="InterPro" id="IPR003313">
    <property type="entry name" value="AraC-bd"/>
</dbReference>
<dbReference type="Gene3D" id="2.60.120.10">
    <property type="entry name" value="Jelly Rolls"/>
    <property type="match status" value="1"/>
</dbReference>
<dbReference type="Pfam" id="PF02311">
    <property type="entry name" value="AraC_binding"/>
    <property type="match status" value="1"/>
</dbReference>
<dbReference type="PROSITE" id="PS01124">
    <property type="entry name" value="HTH_ARAC_FAMILY_2"/>
    <property type="match status" value="1"/>
</dbReference>
<dbReference type="SMART" id="SM00342">
    <property type="entry name" value="HTH_ARAC"/>
    <property type="match status" value="1"/>
</dbReference>
<dbReference type="InterPro" id="IPR020449">
    <property type="entry name" value="Tscrpt_reg_AraC-type_HTH"/>
</dbReference>
<sequence length="281" mass="32669">MKADFYESPHFYISRKNITKSAMPNLHYHDGYEILYLISGELSYLIKETTYHILNGMLLLINKNELHKLINPQAKPFERVTLLMKKEFANDLLGIPWMSRLFANFDTPFNAIRLNTGDQHKIESLFDQMIAEYKSEDPVSDQYLKALLLELMLFVQRKLNGIQQASAAETTPIHKKIWGIVEYIHRNYADRLTLDSITENFDISPSYFCKTFKNSTNLSFVQYLNNVRVKEAKKLLKSSSFKVAEIAEQTGYDNATHFGRVFKELTGVTPLKYRRTMGEKN</sequence>
<evidence type="ECO:0000256" key="2">
    <source>
        <dbReference type="ARBA" id="ARBA00023125"/>
    </source>
</evidence>
<dbReference type="InterPro" id="IPR009057">
    <property type="entry name" value="Homeodomain-like_sf"/>
</dbReference>
<keyword evidence="1" id="KW-0805">Transcription regulation</keyword>
<dbReference type="InterPro" id="IPR037923">
    <property type="entry name" value="HTH-like"/>
</dbReference>
<evidence type="ECO:0000256" key="3">
    <source>
        <dbReference type="ARBA" id="ARBA00023163"/>
    </source>
</evidence>
<dbReference type="PROSITE" id="PS00041">
    <property type="entry name" value="HTH_ARAC_FAMILY_1"/>
    <property type="match status" value="1"/>
</dbReference>
<dbReference type="Gene3D" id="1.10.10.60">
    <property type="entry name" value="Homeodomain-like"/>
    <property type="match status" value="2"/>
</dbReference>
<evidence type="ECO:0000256" key="1">
    <source>
        <dbReference type="ARBA" id="ARBA00023015"/>
    </source>
</evidence>
<dbReference type="PRINTS" id="PR00032">
    <property type="entry name" value="HTHARAC"/>
</dbReference>
<dbReference type="SUPFAM" id="SSF46689">
    <property type="entry name" value="Homeodomain-like"/>
    <property type="match status" value="2"/>
</dbReference>
<evidence type="ECO:0000313" key="6">
    <source>
        <dbReference type="Proteomes" id="UP001493487"/>
    </source>
</evidence>
<keyword evidence="3" id="KW-0804">Transcription</keyword>
<comment type="caution">
    <text evidence="5">The sequence shown here is derived from an EMBL/GenBank/DDBJ whole genome shotgun (WGS) entry which is preliminary data.</text>
</comment>
<protein>
    <submittedName>
        <fullName evidence="5">AraC family transcriptional regulator</fullName>
    </submittedName>
</protein>
<keyword evidence="2" id="KW-0238">DNA-binding</keyword>
<dbReference type="PANTHER" id="PTHR43280">
    <property type="entry name" value="ARAC-FAMILY TRANSCRIPTIONAL REGULATOR"/>
    <property type="match status" value="1"/>
</dbReference>
<feature type="domain" description="HTH araC/xylS-type" evidence="4">
    <location>
        <begin position="178"/>
        <end position="276"/>
    </location>
</feature>
<proteinExistence type="predicted"/>
<reference evidence="5 6" key="1">
    <citation type="journal article" date="2023" name="Genome Announc.">
        <title>Pan-Genome Analyses of the Genus Cohnella and Proposal of the Novel Species Cohnella silvisoli sp. nov., Isolated from Forest Soil.</title>
        <authorList>
            <person name="Wang C."/>
            <person name="Mao L."/>
            <person name="Bao G."/>
            <person name="Zhu H."/>
        </authorList>
    </citation>
    <scope>NUCLEOTIDE SEQUENCE [LARGE SCALE GENOMIC DNA]</scope>
    <source>
        <strain evidence="5 6">NL03-T5-1</strain>
    </source>
</reference>
<keyword evidence="6" id="KW-1185">Reference proteome</keyword>
<accession>A0ABV1KZY7</accession>
<dbReference type="SUPFAM" id="SSF51215">
    <property type="entry name" value="Regulatory protein AraC"/>
    <property type="match status" value="1"/>
</dbReference>
<dbReference type="RefSeq" id="WP_232188034.1">
    <property type="nucleotide sequence ID" value="NZ_JAIOAP010000015.1"/>
</dbReference>
<gene>
    <name evidence="5" type="ORF">QJS35_24940</name>
</gene>
<evidence type="ECO:0000313" key="5">
    <source>
        <dbReference type="EMBL" id="MEQ4485638.1"/>
    </source>
</evidence>
<dbReference type="EMBL" id="JASKHM010000016">
    <property type="protein sequence ID" value="MEQ4485638.1"/>
    <property type="molecule type" value="Genomic_DNA"/>
</dbReference>